<keyword evidence="2" id="KW-1185">Reference proteome</keyword>
<dbReference type="EMBL" id="LILB01000005">
    <property type="protein sequence ID" value="KOO48789.1"/>
    <property type="molecule type" value="Genomic_DNA"/>
</dbReference>
<name>A0A0M0LCH4_9BACL</name>
<dbReference type="Proteomes" id="UP000036867">
    <property type="component" value="Unassembled WGS sequence"/>
</dbReference>
<reference evidence="2" key="1">
    <citation type="submission" date="2015-08" db="EMBL/GenBank/DDBJ databases">
        <title>Fjat-10028 dsm 16317.</title>
        <authorList>
            <person name="Liu B."/>
            <person name="Wang J."/>
            <person name="Zhu Y."/>
            <person name="Liu G."/>
            <person name="Chen Q."/>
            <person name="Chen Z."/>
            <person name="Lan J."/>
            <person name="Che J."/>
            <person name="Ge C."/>
            <person name="Shi H."/>
            <person name="Pan Z."/>
            <person name="Liu X."/>
        </authorList>
    </citation>
    <scope>NUCLEOTIDE SEQUENCE [LARGE SCALE GENOMIC DNA]</scope>
    <source>
        <strain evidence="2">DSM 16317</strain>
    </source>
</reference>
<accession>A0A0M0LCH4</accession>
<protein>
    <recommendedName>
        <fullName evidence="3">IDEAL domain-containing protein</fullName>
    </recommendedName>
</protein>
<evidence type="ECO:0008006" key="3">
    <source>
        <dbReference type="Google" id="ProtNLM"/>
    </source>
</evidence>
<proteinExistence type="predicted"/>
<dbReference type="AlphaFoldDB" id="A0A0M0LCH4"/>
<evidence type="ECO:0000313" key="2">
    <source>
        <dbReference type="Proteomes" id="UP000036867"/>
    </source>
</evidence>
<organism evidence="1 2">
    <name type="scientific">Viridibacillus arvi</name>
    <dbReference type="NCBI Taxonomy" id="263475"/>
    <lineage>
        <taxon>Bacteria</taxon>
        <taxon>Bacillati</taxon>
        <taxon>Bacillota</taxon>
        <taxon>Bacilli</taxon>
        <taxon>Bacillales</taxon>
        <taxon>Caryophanaceae</taxon>
        <taxon>Viridibacillus</taxon>
    </lineage>
</organism>
<comment type="caution">
    <text evidence="1">The sequence shown here is derived from an EMBL/GenBank/DDBJ whole genome shotgun (WGS) entry which is preliminary data.</text>
</comment>
<evidence type="ECO:0000313" key="1">
    <source>
        <dbReference type="EMBL" id="KOO48789.1"/>
    </source>
</evidence>
<sequence length="121" mass="14191">MQADFFVFSRSQQMNLHKFELVKGMMQMELMKKDIGKWVISQNLDGYILSIDPEGRAAVVKFFDGVQQKDRIVQFENLILNDEDKLQLQDLLALQELALDTNDKNWFVELSDQIAKFKVEF</sequence>
<gene>
    <name evidence="1" type="ORF">AMD00_10180</name>
</gene>